<keyword evidence="2" id="KW-1185">Reference proteome</keyword>
<sequence>MALQLPSIKPSFFKVPKFSDASSRGRSSVLLVSAYSPSRRLALLHLSTVLSQSQLFDGKAQQSVRAEDSEVESYGIANVSDPNDSRTLDDLLEWTKKDKRRLLHAVYRVGNLDKTIKFYTECLGMKVLRKRDIPEEKYTNAFLGYGSEDSHFSMELTYNYGVDNYNIGNGFGHFGVAVENVVKAVNLVKSKGGRVTQEPRPSRSGNLRLAFIKDPDGYEFELLEKAPTPEPISQVMLRVGDIDRSIDFYRKAIGMELLGKRDYPEYKSTVALMGYGPEDKNTVLELTYNYGVKEYDKGDGYGQIAIGTDDVYKSAEAIKVCGGKVIREPGPLPGINTKITVFLDPDGWRMVFVDNADLLKELQ</sequence>
<evidence type="ECO:0000313" key="2">
    <source>
        <dbReference type="Proteomes" id="UP001060085"/>
    </source>
</evidence>
<reference evidence="2" key="1">
    <citation type="journal article" date="2023" name="Nat. Plants">
        <title>Single-cell RNA sequencing provides a high-resolution roadmap for understanding the multicellular compartmentation of specialized metabolism.</title>
        <authorList>
            <person name="Sun S."/>
            <person name="Shen X."/>
            <person name="Li Y."/>
            <person name="Li Y."/>
            <person name="Wang S."/>
            <person name="Li R."/>
            <person name="Zhang H."/>
            <person name="Shen G."/>
            <person name="Guo B."/>
            <person name="Wei J."/>
            <person name="Xu J."/>
            <person name="St-Pierre B."/>
            <person name="Chen S."/>
            <person name="Sun C."/>
        </authorList>
    </citation>
    <scope>NUCLEOTIDE SEQUENCE [LARGE SCALE GENOMIC DNA]</scope>
</reference>
<dbReference type="EMBL" id="CM044704">
    <property type="protein sequence ID" value="KAI5669213.1"/>
    <property type="molecule type" value="Genomic_DNA"/>
</dbReference>
<name>A0ACC0B9C1_CATRO</name>
<comment type="caution">
    <text evidence="1">The sequence shown here is derived from an EMBL/GenBank/DDBJ whole genome shotgun (WGS) entry which is preliminary data.</text>
</comment>
<evidence type="ECO:0000313" key="1">
    <source>
        <dbReference type="EMBL" id="KAI5669213.1"/>
    </source>
</evidence>
<proteinExistence type="predicted"/>
<accession>A0ACC0B9C1</accession>
<organism evidence="1 2">
    <name type="scientific">Catharanthus roseus</name>
    <name type="common">Madagascar periwinkle</name>
    <name type="synonym">Vinca rosea</name>
    <dbReference type="NCBI Taxonomy" id="4058"/>
    <lineage>
        <taxon>Eukaryota</taxon>
        <taxon>Viridiplantae</taxon>
        <taxon>Streptophyta</taxon>
        <taxon>Embryophyta</taxon>
        <taxon>Tracheophyta</taxon>
        <taxon>Spermatophyta</taxon>
        <taxon>Magnoliopsida</taxon>
        <taxon>eudicotyledons</taxon>
        <taxon>Gunneridae</taxon>
        <taxon>Pentapetalae</taxon>
        <taxon>asterids</taxon>
        <taxon>lamiids</taxon>
        <taxon>Gentianales</taxon>
        <taxon>Apocynaceae</taxon>
        <taxon>Rauvolfioideae</taxon>
        <taxon>Vinceae</taxon>
        <taxon>Catharanthinae</taxon>
        <taxon>Catharanthus</taxon>
    </lineage>
</organism>
<protein>
    <submittedName>
        <fullName evidence="1">Uncharacterized protein</fullName>
    </submittedName>
</protein>
<dbReference type="Proteomes" id="UP001060085">
    <property type="component" value="Linkage Group LG04"/>
</dbReference>
<gene>
    <name evidence="1" type="ORF">M9H77_19066</name>
</gene>